<evidence type="ECO:0000313" key="2">
    <source>
        <dbReference type="Proteomes" id="UP000824469"/>
    </source>
</evidence>
<proteinExistence type="predicted"/>
<evidence type="ECO:0000313" key="1">
    <source>
        <dbReference type="EMBL" id="KAH9331562.1"/>
    </source>
</evidence>
<organism evidence="1 2">
    <name type="scientific">Taxus chinensis</name>
    <name type="common">Chinese yew</name>
    <name type="synonym">Taxus wallichiana var. chinensis</name>
    <dbReference type="NCBI Taxonomy" id="29808"/>
    <lineage>
        <taxon>Eukaryota</taxon>
        <taxon>Viridiplantae</taxon>
        <taxon>Streptophyta</taxon>
        <taxon>Embryophyta</taxon>
        <taxon>Tracheophyta</taxon>
        <taxon>Spermatophyta</taxon>
        <taxon>Pinopsida</taxon>
        <taxon>Pinidae</taxon>
        <taxon>Conifers II</taxon>
        <taxon>Cupressales</taxon>
        <taxon>Taxaceae</taxon>
        <taxon>Taxus</taxon>
    </lineage>
</organism>
<dbReference type="EMBL" id="JAHRHJ020000001">
    <property type="protein sequence ID" value="KAH9331562.1"/>
    <property type="molecule type" value="Genomic_DNA"/>
</dbReference>
<reference evidence="1 2" key="1">
    <citation type="journal article" date="2021" name="Nat. Plants">
        <title>The Taxus genome provides insights into paclitaxel biosynthesis.</title>
        <authorList>
            <person name="Xiong X."/>
            <person name="Gou J."/>
            <person name="Liao Q."/>
            <person name="Li Y."/>
            <person name="Zhou Q."/>
            <person name="Bi G."/>
            <person name="Li C."/>
            <person name="Du R."/>
            <person name="Wang X."/>
            <person name="Sun T."/>
            <person name="Guo L."/>
            <person name="Liang H."/>
            <person name="Lu P."/>
            <person name="Wu Y."/>
            <person name="Zhang Z."/>
            <person name="Ro D.K."/>
            <person name="Shang Y."/>
            <person name="Huang S."/>
            <person name="Yan J."/>
        </authorList>
    </citation>
    <scope>NUCLEOTIDE SEQUENCE [LARGE SCALE GENOMIC DNA]</scope>
    <source>
        <strain evidence="1">Ta-2019</strain>
    </source>
</reference>
<name>A0AA38H1M7_TAXCH</name>
<gene>
    <name evidence="1" type="ORF">KI387_003670</name>
</gene>
<dbReference type="Proteomes" id="UP000824469">
    <property type="component" value="Unassembled WGS sequence"/>
</dbReference>
<keyword evidence="2" id="KW-1185">Reference proteome</keyword>
<protein>
    <submittedName>
        <fullName evidence="1">Uncharacterized protein</fullName>
    </submittedName>
</protein>
<accession>A0AA38H1M7</accession>
<comment type="caution">
    <text evidence="1">The sequence shown here is derived from an EMBL/GenBank/DDBJ whole genome shotgun (WGS) entry which is preliminary data.</text>
</comment>
<feature type="non-terminal residue" evidence="1">
    <location>
        <position position="148"/>
    </location>
</feature>
<dbReference type="AlphaFoldDB" id="A0AA38H1M7"/>
<feature type="non-terminal residue" evidence="1">
    <location>
        <position position="1"/>
    </location>
</feature>
<sequence length="148" mass="17003">LTFGRKKPYNLFEASANSHPPTPSWAHTTLPKQPLLHKFRRRFYHKYKELPWRNQCGKIPTTWSSASYVNQSQQLGVVPPYVNQHQQLGVVPAYVNQNQQELQAICSHGAAKSIIQLVQYFYNVLISLSCFVRQLSLLIHSNLDELNG</sequence>